<reference evidence="5 6" key="1">
    <citation type="submission" date="2019-05" db="EMBL/GenBank/DDBJ databases">
        <title>Draft genome sequence of Actinomadura sp. 14C53.</title>
        <authorList>
            <person name="Saricaoglu S."/>
            <person name="Isik K."/>
        </authorList>
    </citation>
    <scope>NUCLEOTIDE SEQUENCE [LARGE SCALE GENOMIC DNA]</scope>
    <source>
        <strain evidence="5 6">14C53</strain>
    </source>
</reference>
<dbReference type="Pfam" id="PF00005">
    <property type="entry name" value="ABC_tran"/>
    <property type="match status" value="1"/>
</dbReference>
<dbReference type="InterPro" id="IPR017871">
    <property type="entry name" value="ABC_transporter-like_CS"/>
</dbReference>
<dbReference type="AlphaFoldDB" id="A0A5C4JHG6"/>
<evidence type="ECO:0000313" key="6">
    <source>
        <dbReference type="Proteomes" id="UP000309174"/>
    </source>
</evidence>
<dbReference type="InterPro" id="IPR050093">
    <property type="entry name" value="ABC_SmlMolc_Importer"/>
</dbReference>
<name>A0A5C4JHG6_9ACTN</name>
<keyword evidence="6" id="KW-1185">Reference proteome</keyword>
<dbReference type="FunFam" id="3.40.50.300:FF:000042">
    <property type="entry name" value="Maltose/maltodextrin ABC transporter, ATP-binding protein"/>
    <property type="match status" value="1"/>
</dbReference>
<organism evidence="5 6">
    <name type="scientific">Actinomadura soli</name>
    <dbReference type="NCBI Taxonomy" id="2508997"/>
    <lineage>
        <taxon>Bacteria</taxon>
        <taxon>Bacillati</taxon>
        <taxon>Actinomycetota</taxon>
        <taxon>Actinomycetes</taxon>
        <taxon>Streptosporangiales</taxon>
        <taxon>Thermomonosporaceae</taxon>
        <taxon>Actinomadura</taxon>
    </lineage>
</organism>
<evidence type="ECO:0000256" key="1">
    <source>
        <dbReference type="ARBA" id="ARBA00022448"/>
    </source>
</evidence>
<dbReference type="Pfam" id="PF08402">
    <property type="entry name" value="TOBE_2"/>
    <property type="match status" value="1"/>
</dbReference>
<dbReference type="GO" id="GO:0140359">
    <property type="term" value="F:ABC-type transporter activity"/>
    <property type="evidence" value="ECO:0007669"/>
    <property type="project" value="UniProtKB-ARBA"/>
</dbReference>
<dbReference type="InterPro" id="IPR013611">
    <property type="entry name" value="Transp-assoc_OB_typ2"/>
</dbReference>
<accession>A0A5C4JHG6</accession>
<dbReference type="InterPro" id="IPR003593">
    <property type="entry name" value="AAA+_ATPase"/>
</dbReference>
<protein>
    <submittedName>
        <fullName evidence="5">ABC transporter ATP-binding protein</fullName>
    </submittedName>
</protein>
<dbReference type="InterPro" id="IPR008995">
    <property type="entry name" value="Mo/tungstate-bd_C_term_dom"/>
</dbReference>
<dbReference type="EMBL" id="VCKW01000025">
    <property type="protein sequence ID" value="TMR05011.1"/>
    <property type="molecule type" value="Genomic_DNA"/>
</dbReference>
<dbReference type="GO" id="GO:0016887">
    <property type="term" value="F:ATP hydrolysis activity"/>
    <property type="evidence" value="ECO:0007669"/>
    <property type="project" value="InterPro"/>
</dbReference>
<dbReference type="SUPFAM" id="SSF50331">
    <property type="entry name" value="MOP-like"/>
    <property type="match status" value="1"/>
</dbReference>
<dbReference type="Proteomes" id="UP000309174">
    <property type="component" value="Unassembled WGS sequence"/>
</dbReference>
<comment type="caution">
    <text evidence="5">The sequence shown here is derived from an EMBL/GenBank/DDBJ whole genome shotgun (WGS) entry which is preliminary data.</text>
</comment>
<dbReference type="PROSITE" id="PS00211">
    <property type="entry name" value="ABC_TRANSPORTER_1"/>
    <property type="match status" value="1"/>
</dbReference>
<dbReference type="InterPro" id="IPR003439">
    <property type="entry name" value="ABC_transporter-like_ATP-bd"/>
</dbReference>
<dbReference type="SUPFAM" id="SSF52540">
    <property type="entry name" value="P-loop containing nucleoside triphosphate hydrolases"/>
    <property type="match status" value="1"/>
</dbReference>
<dbReference type="InterPro" id="IPR027417">
    <property type="entry name" value="P-loop_NTPase"/>
</dbReference>
<dbReference type="GO" id="GO:0043190">
    <property type="term" value="C:ATP-binding cassette (ABC) transporter complex"/>
    <property type="evidence" value="ECO:0007669"/>
    <property type="project" value="InterPro"/>
</dbReference>
<dbReference type="OrthoDB" id="7838608at2"/>
<dbReference type="GO" id="GO:0005524">
    <property type="term" value="F:ATP binding"/>
    <property type="evidence" value="ECO:0007669"/>
    <property type="project" value="UniProtKB-KW"/>
</dbReference>
<dbReference type="PROSITE" id="PS50893">
    <property type="entry name" value="ABC_TRANSPORTER_2"/>
    <property type="match status" value="1"/>
</dbReference>
<evidence type="ECO:0000259" key="4">
    <source>
        <dbReference type="PROSITE" id="PS50893"/>
    </source>
</evidence>
<dbReference type="SMART" id="SM00382">
    <property type="entry name" value="AAA"/>
    <property type="match status" value="1"/>
</dbReference>
<dbReference type="Gene3D" id="2.40.50.100">
    <property type="match status" value="1"/>
</dbReference>
<dbReference type="PANTHER" id="PTHR42781:SF4">
    <property type="entry name" value="SPERMIDINE_PUTRESCINE IMPORT ATP-BINDING PROTEIN POTA"/>
    <property type="match status" value="1"/>
</dbReference>
<dbReference type="PANTHER" id="PTHR42781">
    <property type="entry name" value="SPERMIDINE/PUTRESCINE IMPORT ATP-BINDING PROTEIN POTA"/>
    <property type="match status" value="1"/>
</dbReference>
<gene>
    <name evidence="5" type="ORF">ETD83_07335</name>
</gene>
<keyword evidence="1" id="KW-0813">Transport</keyword>
<dbReference type="RefSeq" id="WP_138644296.1">
    <property type="nucleotide sequence ID" value="NZ_VCKW01000025.1"/>
</dbReference>
<dbReference type="Gene3D" id="3.40.50.300">
    <property type="entry name" value="P-loop containing nucleotide triphosphate hydrolases"/>
    <property type="match status" value="1"/>
</dbReference>
<evidence type="ECO:0000256" key="2">
    <source>
        <dbReference type="ARBA" id="ARBA00022741"/>
    </source>
</evidence>
<evidence type="ECO:0000256" key="3">
    <source>
        <dbReference type="ARBA" id="ARBA00022840"/>
    </source>
</evidence>
<evidence type="ECO:0000313" key="5">
    <source>
        <dbReference type="EMBL" id="TMR05011.1"/>
    </source>
</evidence>
<keyword evidence="2" id="KW-0547">Nucleotide-binding</keyword>
<keyword evidence="3 5" id="KW-0067">ATP-binding</keyword>
<proteinExistence type="predicted"/>
<sequence>MSDQGQAGPPHAEPSQAGVPHAVEIRGVRKAFQGAVALDGVSIDVPDGSFFSLLGPSGCGKSTLLRVISGFESPDAGTLHIAGRDMTDTPPNRRPTAMVFQRWALFPHMNVRDNVAYGLRLRKTGKQRIRARVDELLALVGLEEHSAKRPSQLSGGQQQRVALARALAIEPRVLLLDEPLASLDLKLRLQMQLELKRIQREVGTTFVFVTHDQGEAMTMSDAIAVMKDGRVQQIGSPQEIYDEPRSAFVADFIGDTNLLELDEPVRDGRMTVGGRTFAAPDRAAAGGEGDGGCKALSLRYERVRVGEELDCANVADAAVEEVVFFGGSIRYRVRLDGNAQELVAEVPRTGVETPYPIGARIRVGWDPNAAIALAS</sequence>
<feature type="domain" description="ABC transporter" evidence="4">
    <location>
        <begin position="23"/>
        <end position="253"/>
    </location>
</feature>